<proteinExistence type="inferred from homology"/>
<feature type="region of interest" description="Disordered" evidence="3">
    <location>
        <begin position="440"/>
        <end position="505"/>
    </location>
</feature>
<dbReference type="AlphaFoldDB" id="A0A4R0RSL0"/>
<dbReference type="GO" id="GO:0042393">
    <property type="term" value="F:histone binding"/>
    <property type="evidence" value="ECO:0007669"/>
    <property type="project" value="TreeGrafter"/>
</dbReference>
<feature type="compositionally biased region" description="Polar residues" evidence="3">
    <location>
        <begin position="10"/>
        <end position="26"/>
    </location>
</feature>
<dbReference type="GO" id="GO:0005730">
    <property type="term" value="C:nucleolus"/>
    <property type="evidence" value="ECO:0007669"/>
    <property type="project" value="TreeGrafter"/>
</dbReference>
<dbReference type="EMBL" id="RWJN01000025">
    <property type="protein sequence ID" value="TCD70202.1"/>
    <property type="molecule type" value="Genomic_DNA"/>
</dbReference>
<feature type="region of interest" description="Disordered" evidence="3">
    <location>
        <begin position="1"/>
        <end position="166"/>
    </location>
</feature>
<dbReference type="PANTHER" id="PTHR22691:SF8">
    <property type="entry name" value="PROTEIN SPT2 HOMOLOG"/>
    <property type="match status" value="1"/>
</dbReference>
<reference evidence="4 5" key="1">
    <citation type="submission" date="2018-11" db="EMBL/GenBank/DDBJ databases">
        <title>Genome assembly of Steccherinum ochraceum LE-BIN_3174, the white-rot fungus of the Steccherinaceae family (The Residual Polyporoid clade, Polyporales, Basidiomycota).</title>
        <authorList>
            <person name="Fedorova T.V."/>
            <person name="Glazunova O.A."/>
            <person name="Landesman E.O."/>
            <person name="Moiseenko K.V."/>
            <person name="Psurtseva N.V."/>
            <person name="Savinova O.S."/>
            <person name="Shakhova N.V."/>
            <person name="Tyazhelova T.V."/>
            <person name="Vasina D.V."/>
        </authorList>
    </citation>
    <scope>NUCLEOTIDE SEQUENCE [LARGE SCALE GENOMIC DNA]</scope>
    <source>
        <strain evidence="4 5">LE-BIN_3174</strain>
    </source>
</reference>
<feature type="compositionally biased region" description="Basic and acidic residues" evidence="3">
    <location>
        <begin position="27"/>
        <end position="94"/>
    </location>
</feature>
<organism evidence="4 5">
    <name type="scientific">Steccherinum ochraceum</name>
    <dbReference type="NCBI Taxonomy" id="92696"/>
    <lineage>
        <taxon>Eukaryota</taxon>
        <taxon>Fungi</taxon>
        <taxon>Dikarya</taxon>
        <taxon>Basidiomycota</taxon>
        <taxon>Agaricomycotina</taxon>
        <taxon>Agaricomycetes</taxon>
        <taxon>Polyporales</taxon>
        <taxon>Steccherinaceae</taxon>
        <taxon>Steccherinum</taxon>
    </lineage>
</organism>
<name>A0A4R0RSL0_9APHY</name>
<protein>
    <submittedName>
        <fullName evidence="4">Uncharacterized protein</fullName>
    </submittedName>
</protein>
<feature type="compositionally biased region" description="Polar residues" evidence="3">
    <location>
        <begin position="357"/>
        <end position="382"/>
    </location>
</feature>
<feature type="compositionally biased region" description="Low complexity" evidence="3">
    <location>
        <begin position="347"/>
        <end position="356"/>
    </location>
</feature>
<feature type="compositionally biased region" description="Polar residues" evidence="3">
    <location>
        <begin position="287"/>
        <end position="306"/>
    </location>
</feature>
<evidence type="ECO:0000313" key="5">
    <source>
        <dbReference type="Proteomes" id="UP000292702"/>
    </source>
</evidence>
<evidence type="ECO:0000313" key="4">
    <source>
        <dbReference type="EMBL" id="TCD70202.1"/>
    </source>
</evidence>
<dbReference type="InterPro" id="IPR013256">
    <property type="entry name" value="Chromatin_SPT2"/>
</dbReference>
<dbReference type="SMART" id="SM00784">
    <property type="entry name" value="SPT2"/>
    <property type="match status" value="1"/>
</dbReference>
<comment type="caution">
    <text evidence="4">The sequence shown here is derived from an EMBL/GenBank/DDBJ whole genome shotgun (WGS) entry which is preliminary data.</text>
</comment>
<gene>
    <name evidence="4" type="ORF">EIP91_004382</name>
</gene>
<dbReference type="PANTHER" id="PTHR22691">
    <property type="entry name" value="YEAST SPT2-RELATED"/>
    <property type="match status" value="1"/>
</dbReference>
<evidence type="ECO:0000256" key="3">
    <source>
        <dbReference type="SAM" id="MobiDB-lite"/>
    </source>
</evidence>
<evidence type="ECO:0000256" key="1">
    <source>
        <dbReference type="ARBA" id="ARBA00006461"/>
    </source>
</evidence>
<dbReference type="GO" id="GO:0006360">
    <property type="term" value="P:transcription by RNA polymerase I"/>
    <property type="evidence" value="ECO:0007669"/>
    <property type="project" value="TreeGrafter"/>
</dbReference>
<evidence type="ECO:0000256" key="2">
    <source>
        <dbReference type="ARBA" id="ARBA00023054"/>
    </source>
</evidence>
<comment type="similarity">
    <text evidence="1">Belongs to the SPT2 family.</text>
</comment>
<dbReference type="Proteomes" id="UP000292702">
    <property type="component" value="Unassembled WGS sequence"/>
</dbReference>
<feature type="compositionally biased region" description="Basic and acidic residues" evidence="3">
    <location>
        <begin position="454"/>
        <end position="488"/>
    </location>
</feature>
<keyword evidence="2" id="KW-0175">Coiled coil</keyword>
<dbReference type="OrthoDB" id="6259853at2759"/>
<accession>A0A4R0RSL0</accession>
<dbReference type="GO" id="GO:0006334">
    <property type="term" value="P:nucleosome assembly"/>
    <property type="evidence" value="ECO:0007669"/>
    <property type="project" value="TreeGrafter"/>
</dbReference>
<feature type="compositionally biased region" description="Low complexity" evidence="3">
    <location>
        <begin position="241"/>
        <end position="263"/>
    </location>
</feature>
<feature type="compositionally biased region" description="Gly residues" evidence="3">
    <location>
        <begin position="107"/>
        <end position="116"/>
    </location>
</feature>
<feature type="region of interest" description="Disordered" evidence="3">
    <location>
        <begin position="287"/>
        <end position="423"/>
    </location>
</feature>
<feature type="region of interest" description="Disordered" evidence="3">
    <location>
        <begin position="230"/>
        <end position="272"/>
    </location>
</feature>
<sequence length="527" mass="58127">MSNFAALMALSQTQTRQSEAAIQSQLAEKRRKDAEKQKAQDAKERREREIELALRKKHLEEQERAKERAKREAEERARKERELERKEAEQRDALRYGPKKYPSARRAGGGGAGAGDSDGEDGGGFALTREERRKRKFEMEMSFGSGKRGSSTIGRKPKRLPGFAYDAGKNKNQLSVKDKIAAESAGLIKLNTNKKDTRSIDEIVEDIAKNKEKKILAGDRAKEFADWFGKGKSKAKSEPFSQSQSQSQAQSSSQSRAPSRASSIFGGSPSRLSSVESLDLDFLSDTKPATSRLSSQKTRSASSTPPVQARPKTAPSGSSSTSRDKVPARGSSIFVKAVGGRPATVVSASKSASSSARPNGNYATNGKSTPASTSKLKPNRPSTAPPRPGSSASLPRKRPRSPSSSISPPPAKRRPVGNQGASSSISTAIWAMFGKDRNTYVSRDIDSDEDDMEADARDLEREEMASARIARREDELALEEERRHEEEKRRKRKEKDRRLHLHTRTFQTDDMPCDMFLGLEDEDSYAM</sequence>
<dbReference type="CDD" id="cd06503">
    <property type="entry name" value="ATP-synt_Fo_b"/>
    <property type="match status" value="1"/>
</dbReference>
<dbReference type="Pfam" id="PF08243">
    <property type="entry name" value="SPT2"/>
    <property type="match status" value="1"/>
</dbReference>
<keyword evidence="5" id="KW-1185">Reference proteome</keyword>
<dbReference type="GO" id="GO:0003677">
    <property type="term" value="F:DNA binding"/>
    <property type="evidence" value="ECO:0007669"/>
    <property type="project" value="TreeGrafter"/>
</dbReference>
<feature type="compositionally biased region" description="Basic residues" evidence="3">
    <location>
        <begin position="489"/>
        <end position="503"/>
    </location>
</feature>